<keyword evidence="3" id="KW-1185">Reference proteome</keyword>
<feature type="region of interest" description="Disordered" evidence="1">
    <location>
        <begin position="94"/>
        <end position="122"/>
    </location>
</feature>
<protein>
    <submittedName>
        <fullName evidence="2">Uncharacterized protein</fullName>
    </submittedName>
</protein>
<dbReference type="EMBL" id="LRBV02000005">
    <property type="status" value="NOT_ANNOTATED_CDS"/>
    <property type="molecule type" value="Genomic_DNA"/>
</dbReference>
<proteinExistence type="predicted"/>
<evidence type="ECO:0000256" key="1">
    <source>
        <dbReference type="SAM" id="MobiDB-lite"/>
    </source>
</evidence>
<name>A0A7N2LTS0_QUELO</name>
<sequence>MLTSKSSRNEILEFQKTVSPGGDESGKGSLFLDRPAASSSISFYSNISPDDTGAVSGGDGGDLESQQTVLSMASIAPGADKADKGSLALDLVSSRTSNISQDDSGEAVSGGHGGDLDRGADKADKGSLALDIVSSRTSSYSNISQDVSGEAVVSISFNFFSHGSIYGKKYTLKILRRE</sequence>
<feature type="compositionally biased region" description="Low complexity" evidence="1">
    <location>
        <begin position="38"/>
        <end position="48"/>
    </location>
</feature>
<evidence type="ECO:0000313" key="2">
    <source>
        <dbReference type="EnsemblPlants" id="QL05p068563:mrna"/>
    </source>
</evidence>
<dbReference type="InParanoid" id="A0A7N2LTS0"/>
<organism evidence="2 3">
    <name type="scientific">Quercus lobata</name>
    <name type="common">Valley oak</name>
    <dbReference type="NCBI Taxonomy" id="97700"/>
    <lineage>
        <taxon>Eukaryota</taxon>
        <taxon>Viridiplantae</taxon>
        <taxon>Streptophyta</taxon>
        <taxon>Embryophyta</taxon>
        <taxon>Tracheophyta</taxon>
        <taxon>Spermatophyta</taxon>
        <taxon>Magnoliopsida</taxon>
        <taxon>eudicotyledons</taxon>
        <taxon>Gunneridae</taxon>
        <taxon>Pentapetalae</taxon>
        <taxon>rosids</taxon>
        <taxon>fabids</taxon>
        <taxon>Fagales</taxon>
        <taxon>Fagaceae</taxon>
        <taxon>Quercus</taxon>
    </lineage>
</organism>
<accession>A0A7N2LTS0</accession>
<reference evidence="2" key="2">
    <citation type="submission" date="2021-01" db="UniProtKB">
        <authorList>
            <consortium name="EnsemblPlants"/>
        </authorList>
    </citation>
    <scope>IDENTIFICATION</scope>
</reference>
<feature type="region of interest" description="Disordered" evidence="1">
    <location>
        <begin position="1"/>
        <end position="70"/>
    </location>
</feature>
<reference evidence="2 3" key="1">
    <citation type="journal article" date="2016" name="G3 (Bethesda)">
        <title>First Draft Assembly and Annotation of the Genome of a California Endemic Oak Quercus lobata Nee (Fagaceae).</title>
        <authorList>
            <person name="Sork V.L."/>
            <person name="Fitz-Gibbon S.T."/>
            <person name="Puiu D."/>
            <person name="Crepeau M."/>
            <person name="Gugger P.F."/>
            <person name="Sherman R."/>
            <person name="Stevens K."/>
            <person name="Langley C.H."/>
            <person name="Pellegrini M."/>
            <person name="Salzberg S.L."/>
        </authorList>
    </citation>
    <scope>NUCLEOTIDE SEQUENCE [LARGE SCALE GENOMIC DNA]</scope>
    <source>
        <strain evidence="2 3">cv. SW786</strain>
    </source>
</reference>
<dbReference type="EnsemblPlants" id="QL05p068563:mrna">
    <property type="protein sequence ID" value="QL05p068563:mrna"/>
    <property type="gene ID" value="QL05p068563"/>
</dbReference>
<dbReference type="AlphaFoldDB" id="A0A7N2LTS0"/>
<evidence type="ECO:0000313" key="3">
    <source>
        <dbReference type="Proteomes" id="UP000594261"/>
    </source>
</evidence>
<dbReference type="Proteomes" id="UP000594261">
    <property type="component" value="Chromosome 5"/>
</dbReference>
<dbReference type="Gramene" id="QL05p068563:mrna">
    <property type="protein sequence ID" value="QL05p068563:mrna"/>
    <property type="gene ID" value="QL05p068563"/>
</dbReference>